<dbReference type="InterPro" id="IPR058530">
    <property type="entry name" value="Baseplate_J-like_C"/>
</dbReference>
<dbReference type="Pfam" id="PF26079">
    <property type="entry name" value="Baseplate_J_C"/>
    <property type="match status" value="1"/>
</dbReference>
<feature type="domain" description="Baseplate J-like C-terminal" evidence="4">
    <location>
        <begin position="280"/>
        <end position="357"/>
    </location>
</feature>
<dbReference type="InterPro" id="IPR006949">
    <property type="entry name" value="Barrel_Baseplate_J-like"/>
</dbReference>
<comment type="similarity">
    <text evidence="1">Belongs to the Mu gp47/PBSX XkdT family.</text>
</comment>
<comment type="caution">
    <text evidence="5">The sequence shown here is derived from an EMBL/GenBank/DDBJ whole genome shotgun (WGS) entry which is preliminary data.</text>
</comment>
<dbReference type="EMBL" id="QEWV01000003">
    <property type="protein sequence ID" value="PWD93012.1"/>
    <property type="molecule type" value="Genomic_DNA"/>
</dbReference>
<evidence type="ECO:0000256" key="1">
    <source>
        <dbReference type="ARBA" id="ARBA00038087"/>
    </source>
</evidence>
<feature type="domain" description="Baseplate J-like central" evidence="3">
    <location>
        <begin position="191"/>
        <end position="258"/>
    </location>
</feature>
<reference evidence="6" key="1">
    <citation type="submission" date="2018-05" db="EMBL/GenBank/DDBJ databases">
        <title>Ignatzschineria dubaiensis sp. nov., isolated from necrotic foot tissues of dromedaries (Camelus dromedarius) and associated maggots in Dubai, United Arab Emirates.</title>
        <authorList>
            <person name="Tsang C.C."/>
            <person name="Tang J.Y.M."/>
            <person name="Fong J.Y.H."/>
            <person name="Kinne J."/>
            <person name="Lee H.H."/>
            <person name="Joseph M."/>
            <person name="Jose S."/>
            <person name="Schuster R.K."/>
            <person name="Tang Y."/>
            <person name="Sivakumar S."/>
            <person name="Chen J.H.K."/>
            <person name="Teng J.L.L."/>
            <person name="Lau S.K.P."/>
            <person name="Wernery U."/>
            <person name="Woo P.C.Y."/>
        </authorList>
    </citation>
    <scope>NUCLEOTIDE SEQUENCE [LARGE SCALE GENOMIC DNA]</scope>
    <source>
        <strain evidence="6">UAE-HKU58</strain>
    </source>
</reference>
<dbReference type="Pfam" id="PF26078">
    <property type="entry name" value="Baseplate_J_M"/>
    <property type="match status" value="1"/>
</dbReference>
<evidence type="ECO:0000259" key="4">
    <source>
        <dbReference type="Pfam" id="PF26079"/>
    </source>
</evidence>
<evidence type="ECO:0000313" key="6">
    <source>
        <dbReference type="Proteomes" id="UP000245217"/>
    </source>
</evidence>
<dbReference type="Proteomes" id="UP000245217">
    <property type="component" value="Unassembled WGS sequence"/>
</dbReference>
<name>A0ABX5L2T7_9GAMM</name>
<keyword evidence="6" id="KW-1185">Reference proteome</keyword>
<feature type="domain" description="Baseplate protein J-like barrel" evidence="2">
    <location>
        <begin position="95"/>
        <end position="169"/>
    </location>
</feature>
<organism evidence="5 6">
    <name type="scientific">Ignatzschineria cameli</name>
    <dbReference type="NCBI Taxonomy" id="2182793"/>
    <lineage>
        <taxon>Bacteria</taxon>
        <taxon>Pseudomonadati</taxon>
        <taxon>Pseudomonadota</taxon>
        <taxon>Gammaproteobacteria</taxon>
        <taxon>Cardiobacteriales</taxon>
        <taxon>Ignatzschineriaceae</taxon>
        <taxon>Ignatzschineria</taxon>
    </lineage>
</organism>
<dbReference type="PANTHER" id="PTHR37829">
    <property type="entry name" value="PHAGE-LIKE ELEMENT PBSX PROTEIN XKDT"/>
    <property type="match status" value="1"/>
</dbReference>
<evidence type="ECO:0000259" key="3">
    <source>
        <dbReference type="Pfam" id="PF26078"/>
    </source>
</evidence>
<dbReference type="InterPro" id="IPR058531">
    <property type="entry name" value="Baseplate_J_M"/>
</dbReference>
<evidence type="ECO:0000259" key="2">
    <source>
        <dbReference type="Pfam" id="PF04865"/>
    </source>
</evidence>
<dbReference type="PANTHER" id="PTHR37829:SF3">
    <property type="entry name" value="PROTEIN JAYE-RELATED"/>
    <property type="match status" value="1"/>
</dbReference>
<gene>
    <name evidence="5" type="ORF">DC078_04125</name>
</gene>
<proteinExistence type="inferred from homology"/>
<sequence length="358" mass="39640">MAYKPPTLTELIAKSRANIQSKLLGTKSFIRNAYITAIAYTQAAIAAGLYHFLEWIYRQIVPHLSEDELFVAHAKECGVFRKSATIAKGEVKIFTDKTVVVPKGTELQRIDGVVYIVSQEEKGSGEIILQVESLNAGVDQNVAAGETLSFIKPILYVQNVAVVVEITGGSDIEPMSEMRERYIFFCQYPPMGGSKFDYVRWCRDNAGVSRAWCFPRIYGGNTVGVAWVYDSRDDILPNSLDAQLVLDHIDRHRDPVTNTWVGAPAGAEPIYTPLKLKPLNPEIRLIPDTEATRLNVKSALEKAINAVATPGGIVPRSHLTQAISNSAGEYDHRLISPTADEILSDELELIVLGEIQWR</sequence>
<dbReference type="RefSeq" id="WP_109201336.1">
    <property type="nucleotide sequence ID" value="NZ_QEWS01000003.1"/>
</dbReference>
<evidence type="ECO:0008006" key="7">
    <source>
        <dbReference type="Google" id="ProtNLM"/>
    </source>
</evidence>
<accession>A0ABX5L2T7</accession>
<evidence type="ECO:0000313" key="5">
    <source>
        <dbReference type="EMBL" id="PWD93012.1"/>
    </source>
</evidence>
<dbReference type="Pfam" id="PF04865">
    <property type="entry name" value="Baseplate_J"/>
    <property type="match status" value="1"/>
</dbReference>
<dbReference type="InterPro" id="IPR052399">
    <property type="entry name" value="Phage_Baseplate_Assmbl_Protein"/>
</dbReference>
<protein>
    <recommendedName>
        <fullName evidence="7">Baseplate protein J-like domain-containing protein</fullName>
    </recommendedName>
</protein>